<dbReference type="GO" id="GO:0004896">
    <property type="term" value="F:cytokine receptor activity"/>
    <property type="evidence" value="ECO:0007669"/>
    <property type="project" value="InterPro"/>
</dbReference>
<feature type="compositionally biased region" description="Low complexity" evidence="4">
    <location>
        <begin position="1227"/>
        <end position="1236"/>
    </location>
</feature>
<dbReference type="InterPro" id="IPR054517">
    <property type="entry name" value="SPEF2_D5"/>
</dbReference>
<dbReference type="PROSITE" id="PS00375">
    <property type="entry name" value="UDPGT"/>
    <property type="match status" value="1"/>
</dbReference>
<keyword evidence="8" id="KW-1185">Reference proteome</keyword>
<accession>A0A8X8BTU5</accession>
<dbReference type="CDD" id="cd03784">
    <property type="entry name" value="GT1_Gtf-like"/>
    <property type="match status" value="1"/>
</dbReference>
<feature type="compositionally biased region" description="Polar residues" evidence="4">
    <location>
        <begin position="1159"/>
        <end position="1169"/>
    </location>
</feature>
<keyword evidence="5" id="KW-1133">Transmembrane helix</keyword>
<evidence type="ECO:0000256" key="2">
    <source>
        <dbReference type="ARBA" id="ARBA00022676"/>
    </source>
</evidence>
<dbReference type="SUPFAM" id="SSF47473">
    <property type="entry name" value="EF-hand"/>
    <property type="match status" value="1"/>
</dbReference>
<dbReference type="InterPro" id="IPR002213">
    <property type="entry name" value="UDP_glucos_trans"/>
</dbReference>
<dbReference type="PROSITE" id="PS50021">
    <property type="entry name" value="CH"/>
    <property type="match status" value="1"/>
</dbReference>
<dbReference type="Pfam" id="PF06294">
    <property type="entry name" value="CH_2"/>
    <property type="match status" value="1"/>
</dbReference>
<keyword evidence="5" id="KW-0472">Membrane</keyword>
<dbReference type="InterPro" id="IPR011992">
    <property type="entry name" value="EF-hand-dom_pair"/>
</dbReference>
<dbReference type="PANTHER" id="PTHR14919:SF0">
    <property type="entry name" value="SPERM FLAGELLAR PROTEIN 2"/>
    <property type="match status" value="1"/>
</dbReference>
<name>A0A8X8BTU5_POLSE</name>
<dbReference type="InterPro" id="IPR035595">
    <property type="entry name" value="UDP_glycos_trans_CS"/>
</dbReference>
<dbReference type="Gene3D" id="1.10.418.10">
    <property type="entry name" value="Calponin-like domain"/>
    <property type="match status" value="1"/>
</dbReference>
<dbReference type="GO" id="GO:0008194">
    <property type="term" value="F:UDP-glycosyltransferase activity"/>
    <property type="evidence" value="ECO:0007669"/>
    <property type="project" value="InterPro"/>
</dbReference>
<dbReference type="InterPro" id="IPR010441">
    <property type="entry name" value="CH_2"/>
</dbReference>
<dbReference type="InterPro" id="IPR003531">
    <property type="entry name" value="Hempt_rcpt_S_F1_CS"/>
</dbReference>
<dbReference type="Gene3D" id="2.60.40.10">
    <property type="entry name" value="Immunoglobulins"/>
    <property type="match status" value="1"/>
</dbReference>
<feature type="domain" description="Calponin-homology (CH)" evidence="6">
    <location>
        <begin position="33"/>
        <end position="139"/>
    </location>
</feature>
<dbReference type="InterPro" id="IPR052634">
    <property type="entry name" value="Sperm_flagellar-bone_growth"/>
</dbReference>
<dbReference type="SUPFAM" id="SSF52540">
    <property type="entry name" value="P-loop containing nucleoside triphosphate hydrolases"/>
    <property type="match status" value="1"/>
</dbReference>
<dbReference type="Proteomes" id="UP000886611">
    <property type="component" value="Unassembled WGS sequence"/>
</dbReference>
<feature type="compositionally biased region" description="Basic and acidic residues" evidence="4">
    <location>
        <begin position="805"/>
        <end position="827"/>
    </location>
</feature>
<feature type="transmembrane region" description="Helical" evidence="5">
    <location>
        <begin position="2112"/>
        <end position="2132"/>
    </location>
</feature>
<feature type="non-terminal residue" evidence="7">
    <location>
        <position position="1"/>
    </location>
</feature>
<dbReference type="Pfam" id="PF00201">
    <property type="entry name" value="UDPGT"/>
    <property type="match status" value="1"/>
</dbReference>
<feature type="compositionally biased region" description="Pro residues" evidence="4">
    <location>
        <begin position="912"/>
        <end position="922"/>
    </location>
</feature>
<comment type="caution">
    <text evidence="7">The sequence shown here is derived from an EMBL/GenBank/DDBJ whole genome shotgun (WGS) entry which is preliminary data.</text>
</comment>
<feature type="compositionally biased region" description="Pro residues" evidence="4">
    <location>
        <begin position="830"/>
        <end position="841"/>
    </location>
</feature>
<dbReference type="PROSITE" id="PS01355">
    <property type="entry name" value="HEMATOPO_REC_S_F1"/>
    <property type="match status" value="1"/>
</dbReference>
<dbReference type="InterPro" id="IPR056199">
    <property type="entry name" value="SPEF2_C"/>
</dbReference>
<dbReference type="GO" id="GO:0005737">
    <property type="term" value="C:cytoplasm"/>
    <property type="evidence" value="ECO:0007669"/>
    <property type="project" value="UniProtKB-ARBA"/>
</dbReference>
<keyword evidence="2" id="KW-0328">Glycosyltransferase</keyword>
<dbReference type="Pfam" id="PF00406">
    <property type="entry name" value="ADK"/>
    <property type="match status" value="1"/>
</dbReference>
<evidence type="ECO:0000313" key="8">
    <source>
        <dbReference type="Proteomes" id="UP000886611"/>
    </source>
</evidence>
<evidence type="ECO:0000256" key="3">
    <source>
        <dbReference type="ARBA" id="ARBA00022679"/>
    </source>
</evidence>
<organism evidence="7 8">
    <name type="scientific">Polypterus senegalus</name>
    <name type="common">Senegal bichir</name>
    <dbReference type="NCBI Taxonomy" id="55291"/>
    <lineage>
        <taxon>Eukaryota</taxon>
        <taxon>Metazoa</taxon>
        <taxon>Chordata</taxon>
        <taxon>Craniata</taxon>
        <taxon>Vertebrata</taxon>
        <taxon>Euteleostomi</taxon>
        <taxon>Actinopterygii</taxon>
        <taxon>Polypteriformes</taxon>
        <taxon>Polypteridae</taxon>
        <taxon>Polypterus</taxon>
    </lineage>
</organism>
<evidence type="ECO:0000256" key="1">
    <source>
        <dbReference type="ARBA" id="ARBA00009995"/>
    </source>
</evidence>
<feature type="region of interest" description="Disordered" evidence="4">
    <location>
        <begin position="1200"/>
        <end position="1279"/>
    </location>
</feature>
<feature type="compositionally biased region" description="Basic and acidic residues" evidence="4">
    <location>
        <begin position="884"/>
        <end position="903"/>
    </location>
</feature>
<feature type="compositionally biased region" description="Basic residues" evidence="4">
    <location>
        <begin position="1239"/>
        <end position="1251"/>
    </location>
</feature>
<gene>
    <name evidence="7" type="primary">Spef2</name>
    <name evidence="7" type="ORF">GTO96_0016336</name>
</gene>
<dbReference type="Gene3D" id="3.40.50.2000">
    <property type="entry name" value="Glycogen Phosphorylase B"/>
    <property type="match status" value="2"/>
</dbReference>
<dbReference type="InterPro" id="IPR001715">
    <property type="entry name" value="CH_dom"/>
</dbReference>
<dbReference type="SUPFAM" id="SSF53756">
    <property type="entry name" value="UDP-Glycosyltransferase/glycogen phosphorylase"/>
    <property type="match status" value="1"/>
</dbReference>
<evidence type="ECO:0000256" key="4">
    <source>
        <dbReference type="SAM" id="MobiDB-lite"/>
    </source>
</evidence>
<feature type="region of interest" description="Disordered" evidence="4">
    <location>
        <begin position="1118"/>
        <end position="1182"/>
    </location>
</feature>
<comment type="similarity">
    <text evidence="1">Belongs to the UDP-glycosyltransferase family.</text>
</comment>
<dbReference type="Pfam" id="PF24082">
    <property type="entry name" value="SPEF2_C"/>
    <property type="match status" value="1"/>
</dbReference>
<dbReference type="GO" id="GO:0007288">
    <property type="term" value="P:sperm axoneme assembly"/>
    <property type="evidence" value="ECO:0007669"/>
    <property type="project" value="TreeGrafter"/>
</dbReference>
<sequence length="2145" mass="245229">MIAIKWKDRKDVCLLSTVHNAATVSFPVRRNVEITMPGAVVGYNNTMGNINCTESNSFTKDFSTGYLIGEILHKYELQSDFDQFSISRMPDSKLNNFTRIEPTLHLLGIPFDLNIAEAIMKEQRGIAARLLYQLFIALQKKKKAGLTGIAMETMRPAAPAKLQAIGSEIYKERLKTIVPRETDLKLQEVSERFKAIGKGIEEKAIQVHYEEIKKMKKLQEELRLQDIEKHRLAKKKQGEIMARIQAAIVQIPKPPPNRTLEAIEARKKQKKQLEVQSEGVNEKEFIVENPQLYNEYIVKIRQHLEDDAVARDQREKRRRRVLVEQLKVHEIQEEAFREEQLVNRLMRQSQQERRVAVQLMHVRHEKEVIRQNRIFREKQYDEKRLQEFQEALDREAVLAKRAQIEYREQLQKDLELHNRIAVERAQARYRKHYDFCLDLLFDIVDLATKTGEYRELTNNLIPAKMMREWKELFYKGIPLYDQACVDPYPTEPSPEQLIELEKIALLDIQDFMEYETMTGEWAPSEDCEVQEPPANNKILGHIINRLYEIADPPRPDTPPPQFPDFPLKWAVLGKEFAGKTTCLARLADAHHIQILSADSLMSKAVQAFHDKEVIEIITEASENAPSIKSETTSPLTSLGTEIAGDNTSLTSGTQSQVLHQQSAILGTEDNQPMPTVRAQLGEEAMKSLSKGRSVPDEVLIDIIVDAIRHVPEEYGWILDGFPTNEQESAAVYQQGDIDLSNIAKGRIPSFEREQVQHKITGFQDTWTKLEKWLTSWKHVVIRINAEEDKDTVYRNVESLLYEAMKQKKDKEKQPVVEEANIEKDLKDVPTPVPTPEEPPSTTPTSDSKSSKGGLSPPTSPKDKKGKKAEKSETPKGKGSAKKGSKAESADEGSEKGKSGKKSETPVTEEPSEPVPTEPPSPKPGTDDWEFVGESLPTEVAEYLVPYWNNVNDSYVDTVKTVMRNLRNEENEIIHHLHDVRTQYKDYLKRPDHMQEFVSQWQNDYNYISDDMRDDEETKAELHQRVDDLRERLWDISDFRKKEAAEERNNIVNDGWLEDHMGILVNHFSSLMQVELDRFQDTSRLLKDYYKGMEGVLPEANPEFARIPLVDLTVEDTGDLDRSKSAAGSAHSDKQTKAIDKSEADDEKKAKTKKIPLLSRKSQPSDQNGTKGKAQPVSTKNKDEQLLMDIWQTAMSSVSNMVTSEAQQREAEEAQEQLQSEERERQKASQASAAAASAKDKKKAPKSAKKKGAPSPTPRPASFPAAEQSAEELKKKRKKEKMKKEYYGALQLEEARVKSRLEVIKAKSLNVIRDLQRKSENTYKDMDDWLGARFLSEMKSIDNLTEVARHHIENGSKIRHELALSGSEFYIRGDVRVVKTPEPVPRPSSVEFSVDGCLTIRQLNSLFEQFYALAPSGFVTINSFSDILQDLTSISLGNDFLPDLWMNLSVNQIEKLISLFSQESELINWRKFLLAAVHPLTHPTDEQLLETLYKFKTIDTEQLYIITENQYKQIDLWFPSKTIFEIPDDPLEPLPFDRNMKLKKFLFTLFADHEVPDPPVNYENMLLYFATDPDPVKGFHRALSLVIGKPLLTLSILKHLNVTSESLIISSKYLKPGSTYETKVRSIPNGDYFKGFWSSWSEVVSFNIPSSKSGGSHYLLMDEISHLHHERGHEVKMLQQLSVPVVKGLNYEGRLQSYQVITWSAPEDYLQEYNRWFSQVQQEHEEGREALDKFMLLMNHFAQQCDWILEDSQFMDSLRKEKFDIAIVDAFNPCTFLIAKWLHLPYVAFFPGNLMNGHPALAHSPLSCAPVYESELSHQMIFWDRLKNVVIFLFSSMIDSKKNSFFRPVIEKHFGSKDFPSLPELYRRAELWAFNADISLSFPHPVTPNVIYVGGILSKLSKPVNGDLDEFISRMGESGFIIVTLGSMISSIKVEKLLREMNAGFAQIPQGVIWRYQLSKWPKDLQITANVKLVDWIPQNDLLGHPKARLLVTHGGQNSLMQAVFHAVPVLGIPLFGDQFDNMVSAEAKGLGVKVDVAQVKSENLASTITKLITDERYKKAAETLRDIHRSQPIPPGQRLVLWVEHILQCGGGGHLQSHYLQLPWYQRNLLDVVLFLTVALLLPLYILVKALTRLAKKFFKKRKSD</sequence>
<dbReference type="InterPro" id="IPR036116">
    <property type="entry name" value="FN3_sf"/>
</dbReference>
<protein>
    <submittedName>
        <fullName evidence="7">SPEF2 protein</fullName>
    </submittedName>
</protein>
<evidence type="ECO:0000256" key="5">
    <source>
        <dbReference type="SAM" id="Phobius"/>
    </source>
</evidence>
<dbReference type="InterPro" id="IPR013783">
    <property type="entry name" value="Ig-like_fold"/>
</dbReference>
<feature type="non-terminal residue" evidence="7">
    <location>
        <position position="2145"/>
    </location>
</feature>
<dbReference type="SUPFAM" id="SSF49265">
    <property type="entry name" value="Fibronectin type III"/>
    <property type="match status" value="1"/>
</dbReference>
<keyword evidence="5" id="KW-0812">Transmembrane</keyword>
<reference evidence="7 8" key="1">
    <citation type="journal article" date="2021" name="Cell">
        <title>Tracing the genetic footprints of vertebrate landing in non-teleost ray-finned fishes.</title>
        <authorList>
            <person name="Bi X."/>
            <person name="Wang K."/>
            <person name="Yang L."/>
            <person name="Pan H."/>
            <person name="Jiang H."/>
            <person name="Wei Q."/>
            <person name="Fang M."/>
            <person name="Yu H."/>
            <person name="Zhu C."/>
            <person name="Cai Y."/>
            <person name="He Y."/>
            <person name="Gan X."/>
            <person name="Zeng H."/>
            <person name="Yu D."/>
            <person name="Zhu Y."/>
            <person name="Jiang H."/>
            <person name="Qiu Q."/>
            <person name="Yang H."/>
            <person name="Zhang Y.E."/>
            <person name="Wang W."/>
            <person name="Zhu M."/>
            <person name="He S."/>
            <person name="Zhang G."/>
        </authorList>
    </citation>
    <scope>NUCLEOTIDE SEQUENCE [LARGE SCALE GENOMIC DNA]</scope>
    <source>
        <strain evidence="7">Bchr_013</strain>
    </source>
</reference>
<proteinExistence type="inferred from homology"/>
<evidence type="ECO:0000259" key="6">
    <source>
        <dbReference type="PROSITE" id="PS50021"/>
    </source>
</evidence>
<dbReference type="InterPro" id="IPR036872">
    <property type="entry name" value="CH_dom_sf"/>
</dbReference>
<keyword evidence="3" id="KW-0808">Transferase</keyword>
<dbReference type="GO" id="GO:0016020">
    <property type="term" value="C:membrane"/>
    <property type="evidence" value="ECO:0007669"/>
    <property type="project" value="InterPro"/>
</dbReference>
<dbReference type="GO" id="GO:0002177">
    <property type="term" value="C:manchette"/>
    <property type="evidence" value="ECO:0007669"/>
    <property type="project" value="TreeGrafter"/>
</dbReference>
<dbReference type="GO" id="GO:0097225">
    <property type="term" value="C:sperm midpiece"/>
    <property type="evidence" value="ECO:0007669"/>
    <property type="project" value="TreeGrafter"/>
</dbReference>
<evidence type="ECO:0000313" key="7">
    <source>
        <dbReference type="EMBL" id="KAG2466141.1"/>
    </source>
</evidence>
<feature type="region of interest" description="Disordered" evidence="4">
    <location>
        <begin position="805"/>
        <end position="930"/>
    </location>
</feature>
<dbReference type="InterPro" id="IPR027417">
    <property type="entry name" value="P-loop_NTPase"/>
</dbReference>
<dbReference type="PANTHER" id="PTHR14919">
    <property type="entry name" value="KPL2-RELATED"/>
    <property type="match status" value="1"/>
</dbReference>
<dbReference type="Pfam" id="PF22946">
    <property type="entry name" value="SPEF2_D5"/>
    <property type="match status" value="1"/>
</dbReference>
<dbReference type="FunFam" id="3.40.50.2000:FF:000021">
    <property type="entry name" value="UDP-glucuronosyltransferase"/>
    <property type="match status" value="1"/>
</dbReference>
<feature type="compositionally biased region" description="Basic and acidic residues" evidence="4">
    <location>
        <begin position="1130"/>
        <end position="1148"/>
    </location>
</feature>
<dbReference type="EMBL" id="JAATIS010001721">
    <property type="protein sequence ID" value="KAG2466141.1"/>
    <property type="molecule type" value="Genomic_DNA"/>
</dbReference>
<dbReference type="Gene3D" id="3.40.50.300">
    <property type="entry name" value="P-loop containing nucleotide triphosphate hydrolases"/>
    <property type="match status" value="1"/>
</dbReference>